<organism evidence="1 2">
    <name type="scientific">Solanum commersonii</name>
    <name type="common">Commerson's wild potato</name>
    <name type="synonym">Commerson's nightshade</name>
    <dbReference type="NCBI Taxonomy" id="4109"/>
    <lineage>
        <taxon>Eukaryota</taxon>
        <taxon>Viridiplantae</taxon>
        <taxon>Streptophyta</taxon>
        <taxon>Embryophyta</taxon>
        <taxon>Tracheophyta</taxon>
        <taxon>Spermatophyta</taxon>
        <taxon>Magnoliopsida</taxon>
        <taxon>eudicotyledons</taxon>
        <taxon>Gunneridae</taxon>
        <taxon>Pentapetalae</taxon>
        <taxon>asterids</taxon>
        <taxon>lamiids</taxon>
        <taxon>Solanales</taxon>
        <taxon>Solanaceae</taxon>
        <taxon>Solanoideae</taxon>
        <taxon>Solaneae</taxon>
        <taxon>Solanum</taxon>
    </lineage>
</organism>
<reference evidence="1 2" key="1">
    <citation type="submission" date="2020-09" db="EMBL/GenBank/DDBJ databases">
        <title>De no assembly of potato wild relative species, Solanum commersonii.</title>
        <authorList>
            <person name="Cho K."/>
        </authorList>
    </citation>
    <scope>NUCLEOTIDE SEQUENCE [LARGE SCALE GENOMIC DNA]</scope>
    <source>
        <strain evidence="1">LZ3.2</strain>
        <tissue evidence="1">Leaf</tissue>
    </source>
</reference>
<comment type="caution">
    <text evidence="1">The sequence shown here is derived from an EMBL/GenBank/DDBJ whole genome shotgun (WGS) entry which is preliminary data.</text>
</comment>
<dbReference type="Proteomes" id="UP000824120">
    <property type="component" value="Chromosome 9"/>
</dbReference>
<gene>
    <name evidence="1" type="ORF">H5410_047960</name>
</gene>
<proteinExistence type="predicted"/>
<sequence>MTYRVICGELLIIVDVWCHNNSQFVHFGCIWIKFHDIQSKGSVKIPEDQLVYGFLGQIRVHMASGSEILVIFGSSFMIYNTKGDPFRSSKIINSNNWDEARIYIESLVWPFSTVGTEDATKRGLKSSGCEITK</sequence>
<evidence type="ECO:0000313" key="2">
    <source>
        <dbReference type="Proteomes" id="UP000824120"/>
    </source>
</evidence>
<dbReference type="EMBL" id="JACXVP010000009">
    <property type="protein sequence ID" value="KAG5587526.1"/>
    <property type="molecule type" value="Genomic_DNA"/>
</dbReference>
<protein>
    <submittedName>
        <fullName evidence="1">Uncharacterized protein</fullName>
    </submittedName>
</protein>
<accession>A0A9J5XK83</accession>
<dbReference type="AlphaFoldDB" id="A0A9J5XK83"/>
<name>A0A9J5XK83_SOLCO</name>
<evidence type="ECO:0000313" key="1">
    <source>
        <dbReference type="EMBL" id="KAG5587526.1"/>
    </source>
</evidence>
<keyword evidence="2" id="KW-1185">Reference proteome</keyword>